<sequence length="253" mass="28657">MAAAMFSTPSTPSSRLHRSDHSSPYYPAFSSPLASSEAGGSSPPPSPTYVARRRSQFKSRGEVHPVATDRRQSSRRVTTGAIPFSLTRREPQGSSEEPTRTTILRERFKARCIEKANQDRERKVKGKRRAMDLSSDGFDELMDCEEDEDDDTVMNDPFFQRIISNLKQKSKHSYRLSYAQDVGDSFDPDMEDLAEWEQPDEEEPPSESADLNVEDLAQMAAERELLDGLDVNEVFSYSDLEDFAHEDEDVDMD</sequence>
<name>A0A0C3SCE2_PHLG1</name>
<feature type="region of interest" description="Disordered" evidence="1">
    <location>
        <begin position="1"/>
        <end position="104"/>
    </location>
</feature>
<dbReference type="HOGENOM" id="CLU_064558_0_0_1"/>
<feature type="compositionally biased region" description="Acidic residues" evidence="1">
    <location>
        <begin position="184"/>
        <end position="205"/>
    </location>
</feature>
<dbReference type="AlphaFoldDB" id="A0A0C3SCE2"/>
<evidence type="ECO:0000313" key="2">
    <source>
        <dbReference type="EMBL" id="KIP10832.1"/>
    </source>
</evidence>
<evidence type="ECO:0000256" key="1">
    <source>
        <dbReference type="SAM" id="MobiDB-lite"/>
    </source>
</evidence>
<proteinExistence type="predicted"/>
<feature type="compositionally biased region" description="Basic and acidic residues" evidence="1">
    <location>
        <begin position="87"/>
        <end position="104"/>
    </location>
</feature>
<feature type="compositionally biased region" description="Basic and acidic residues" evidence="1">
    <location>
        <begin position="59"/>
        <end position="72"/>
    </location>
</feature>
<evidence type="ECO:0000313" key="3">
    <source>
        <dbReference type="Proteomes" id="UP000053257"/>
    </source>
</evidence>
<organism evidence="2 3">
    <name type="scientific">Phlebiopsis gigantea (strain 11061_1 CR5-6)</name>
    <name type="common">White-rot fungus</name>
    <name type="synonym">Peniophora gigantea</name>
    <dbReference type="NCBI Taxonomy" id="745531"/>
    <lineage>
        <taxon>Eukaryota</taxon>
        <taxon>Fungi</taxon>
        <taxon>Dikarya</taxon>
        <taxon>Basidiomycota</taxon>
        <taxon>Agaricomycotina</taxon>
        <taxon>Agaricomycetes</taxon>
        <taxon>Polyporales</taxon>
        <taxon>Phanerochaetaceae</taxon>
        <taxon>Phlebiopsis</taxon>
    </lineage>
</organism>
<keyword evidence="3" id="KW-1185">Reference proteome</keyword>
<feature type="compositionally biased region" description="Low complexity" evidence="1">
    <location>
        <begin position="30"/>
        <end position="41"/>
    </location>
</feature>
<dbReference type="OrthoDB" id="3268127at2759"/>
<reference evidence="2 3" key="1">
    <citation type="journal article" date="2014" name="PLoS Genet.">
        <title>Analysis of the Phlebiopsis gigantea genome, transcriptome and secretome provides insight into its pioneer colonization strategies of wood.</title>
        <authorList>
            <person name="Hori C."/>
            <person name="Ishida T."/>
            <person name="Igarashi K."/>
            <person name="Samejima M."/>
            <person name="Suzuki H."/>
            <person name="Master E."/>
            <person name="Ferreira P."/>
            <person name="Ruiz-Duenas F.J."/>
            <person name="Held B."/>
            <person name="Canessa P."/>
            <person name="Larrondo L.F."/>
            <person name="Schmoll M."/>
            <person name="Druzhinina I.S."/>
            <person name="Kubicek C.P."/>
            <person name="Gaskell J.A."/>
            <person name="Kersten P."/>
            <person name="St John F."/>
            <person name="Glasner J."/>
            <person name="Sabat G."/>
            <person name="Splinter BonDurant S."/>
            <person name="Syed K."/>
            <person name="Yadav J."/>
            <person name="Mgbeahuruike A.C."/>
            <person name="Kovalchuk A."/>
            <person name="Asiegbu F.O."/>
            <person name="Lackner G."/>
            <person name="Hoffmeister D."/>
            <person name="Rencoret J."/>
            <person name="Gutierrez A."/>
            <person name="Sun H."/>
            <person name="Lindquist E."/>
            <person name="Barry K."/>
            <person name="Riley R."/>
            <person name="Grigoriev I.V."/>
            <person name="Henrissat B."/>
            <person name="Kues U."/>
            <person name="Berka R.M."/>
            <person name="Martinez A.T."/>
            <person name="Covert S.F."/>
            <person name="Blanchette R.A."/>
            <person name="Cullen D."/>
        </authorList>
    </citation>
    <scope>NUCLEOTIDE SEQUENCE [LARGE SCALE GENOMIC DNA]</scope>
    <source>
        <strain evidence="2 3">11061_1 CR5-6</strain>
    </source>
</reference>
<feature type="region of interest" description="Disordered" evidence="1">
    <location>
        <begin position="181"/>
        <end position="211"/>
    </location>
</feature>
<dbReference type="EMBL" id="KN840451">
    <property type="protein sequence ID" value="KIP10832.1"/>
    <property type="molecule type" value="Genomic_DNA"/>
</dbReference>
<protein>
    <submittedName>
        <fullName evidence="2">Uncharacterized protein</fullName>
    </submittedName>
</protein>
<accession>A0A0C3SCE2</accession>
<gene>
    <name evidence="2" type="ORF">PHLGIDRAFT_115179</name>
</gene>
<dbReference type="Proteomes" id="UP000053257">
    <property type="component" value="Unassembled WGS sequence"/>
</dbReference>